<proteinExistence type="predicted"/>
<protein>
    <submittedName>
        <fullName evidence="2">Uncharacterized protein</fullName>
    </submittedName>
</protein>
<dbReference type="PANTHER" id="PTHR33974">
    <property type="entry name" value="VASCULAR-RELATED UNKNOWN PROTEIN 1-RELATED"/>
    <property type="match status" value="1"/>
</dbReference>
<feature type="compositionally biased region" description="Polar residues" evidence="1">
    <location>
        <begin position="110"/>
        <end position="119"/>
    </location>
</feature>
<evidence type="ECO:0000313" key="2">
    <source>
        <dbReference type="EMBL" id="KAK8947188.1"/>
    </source>
</evidence>
<reference evidence="2 3" key="1">
    <citation type="journal article" date="2022" name="Nat. Plants">
        <title>Genomes of leafy and leafless Platanthera orchids illuminate the evolution of mycoheterotrophy.</title>
        <authorList>
            <person name="Li M.H."/>
            <person name="Liu K.W."/>
            <person name="Li Z."/>
            <person name="Lu H.C."/>
            <person name="Ye Q.L."/>
            <person name="Zhang D."/>
            <person name="Wang J.Y."/>
            <person name="Li Y.F."/>
            <person name="Zhong Z.M."/>
            <person name="Liu X."/>
            <person name="Yu X."/>
            <person name="Liu D.K."/>
            <person name="Tu X.D."/>
            <person name="Liu B."/>
            <person name="Hao Y."/>
            <person name="Liao X.Y."/>
            <person name="Jiang Y.T."/>
            <person name="Sun W.H."/>
            <person name="Chen J."/>
            <person name="Chen Y.Q."/>
            <person name="Ai Y."/>
            <person name="Zhai J.W."/>
            <person name="Wu S.S."/>
            <person name="Zhou Z."/>
            <person name="Hsiao Y.Y."/>
            <person name="Wu W.L."/>
            <person name="Chen Y.Y."/>
            <person name="Lin Y.F."/>
            <person name="Hsu J.L."/>
            <person name="Li C.Y."/>
            <person name="Wang Z.W."/>
            <person name="Zhao X."/>
            <person name="Zhong W.Y."/>
            <person name="Ma X.K."/>
            <person name="Ma L."/>
            <person name="Huang J."/>
            <person name="Chen G.Z."/>
            <person name="Huang M.Z."/>
            <person name="Huang L."/>
            <person name="Peng D.H."/>
            <person name="Luo Y.B."/>
            <person name="Zou S.Q."/>
            <person name="Chen S.P."/>
            <person name="Lan S."/>
            <person name="Tsai W.C."/>
            <person name="Van de Peer Y."/>
            <person name="Liu Z.J."/>
        </authorList>
    </citation>
    <scope>NUCLEOTIDE SEQUENCE [LARGE SCALE GENOMIC DNA]</scope>
    <source>
        <strain evidence="2">Lor287</strain>
    </source>
</reference>
<dbReference type="GO" id="GO:0010089">
    <property type="term" value="P:xylem development"/>
    <property type="evidence" value="ECO:0007669"/>
    <property type="project" value="InterPro"/>
</dbReference>
<feature type="region of interest" description="Disordered" evidence="1">
    <location>
        <begin position="107"/>
        <end position="143"/>
    </location>
</feature>
<sequence>MPMVESIEASMNIDLHSPAITSSSSSSYYSSEEESGWTIYFEEFIASQKNQLVAMEEENHSSSKVSDASSHAAVIKDAISSSVRCKRLRLKKRKAMGISFIDDEDALEDTASSPVNSPKVSGMDDSPKDDAGGISEEKGFDSEKCGELKKRGLCLVPLSMFVDFHGH</sequence>
<name>A0AAP0BQE5_9ASPA</name>
<comment type="caution">
    <text evidence="2">The sequence shown here is derived from an EMBL/GenBank/DDBJ whole genome shotgun (WGS) entry which is preliminary data.</text>
</comment>
<feature type="compositionally biased region" description="Basic and acidic residues" evidence="1">
    <location>
        <begin position="125"/>
        <end position="143"/>
    </location>
</feature>
<dbReference type="PANTHER" id="PTHR33974:SF2">
    <property type="entry name" value="VASCULAR-RELATED UNKNOWN PROTEIN 1"/>
    <property type="match status" value="1"/>
</dbReference>
<keyword evidence="3" id="KW-1185">Reference proteome</keyword>
<dbReference type="Proteomes" id="UP001418222">
    <property type="component" value="Unassembled WGS sequence"/>
</dbReference>
<gene>
    <name evidence="2" type="ORF">KSP39_PZI006969</name>
</gene>
<accession>A0AAP0BQE5</accession>
<evidence type="ECO:0000256" key="1">
    <source>
        <dbReference type="SAM" id="MobiDB-lite"/>
    </source>
</evidence>
<dbReference type="EMBL" id="JBBWWQ010000005">
    <property type="protein sequence ID" value="KAK8947188.1"/>
    <property type="molecule type" value="Genomic_DNA"/>
</dbReference>
<organism evidence="2 3">
    <name type="scientific">Platanthera zijinensis</name>
    <dbReference type="NCBI Taxonomy" id="2320716"/>
    <lineage>
        <taxon>Eukaryota</taxon>
        <taxon>Viridiplantae</taxon>
        <taxon>Streptophyta</taxon>
        <taxon>Embryophyta</taxon>
        <taxon>Tracheophyta</taxon>
        <taxon>Spermatophyta</taxon>
        <taxon>Magnoliopsida</taxon>
        <taxon>Liliopsida</taxon>
        <taxon>Asparagales</taxon>
        <taxon>Orchidaceae</taxon>
        <taxon>Orchidoideae</taxon>
        <taxon>Orchideae</taxon>
        <taxon>Orchidinae</taxon>
        <taxon>Platanthera</taxon>
    </lineage>
</organism>
<dbReference type="InterPro" id="IPR039280">
    <property type="entry name" value="VUP"/>
</dbReference>
<evidence type="ECO:0000313" key="3">
    <source>
        <dbReference type="Proteomes" id="UP001418222"/>
    </source>
</evidence>
<dbReference type="AlphaFoldDB" id="A0AAP0BQE5"/>